<evidence type="ECO:0000256" key="4">
    <source>
        <dbReference type="ARBA" id="ARBA00012670"/>
    </source>
</evidence>
<keyword evidence="5 10" id="KW-0378">Hydrolase</keyword>
<evidence type="ECO:0000256" key="6">
    <source>
        <dbReference type="ARBA" id="ARBA00023277"/>
    </source>
</evidence>
<comment type="similarity">
    <text evidence="2">Belongs to the glycosyl hydrolase 51 family.</text>
</comment>
<dbReference type="GO" id="GO:0000272">
    <property type="term" value="P:polysaccharide catabolic process"/>
    <property type="evidence" value="ECO:0007669"/>
    <property type="project" value="TreeGrafter"/>
</dbReference>
<keyword evidence="8" id="KW-0732">Signal</keyword>
<dbReference type="InterPro" id="IPR017853">
    <property type="entry name" value="GH"/>
</dbReference>
<evidence type="ECO:0000256" key="2">
    <source>
        <dbReference type="ARBA" id="ARBA00007186"/>
    </source>
</evidence>
<dbReference type="PANTHER" id="PTHR43576:SF2">
    <property type="entry name" value="INTRACELLULAR EXO-ALPHA-L-ARABINOFURANOSIDASE 2"/>
    <property type="match status" value="1"/>
</dbReference>
<dbReference type="Gene3D" id="2.60.40.1180">
    <property type="entry name" value="Golgi alpha-mannosidase II"/>
    <property type="match status" value="1"/>
</dbReference>
<dbReference type="EC" id="3.2.1.55" evidence="4"/>
<keyword evidence="7 10" id="KW-0326">Glycosidase</keyword>
<dbReference type="InterPro" id="IPR055235">
    <property type="entry name" value="ASD1_cat"/>
</dbReference>
<evidence type="ECO:0000256" key="3">
    <source>
        <dbReference type="ARBA" id="ARBA00011165"/>
    </source>
</evidence>
<feature type="domain" description="Alpha-L-arabinofuranosidase C-terminal" evidence="9">
    <location>
        <begin position="315"/>
        <end position="513"/>
    </location>
</feature>
<evidence type="ECO:0000259" key="9">
    <source>
        <dbReference type="SMART" id="SM00813"/>
    </source>
</evidence>
<dbReference type="SUPFAM" id="SSF51445">
    <property type="entry name" value="(Trans)glycosidases"/>
    <property type="match status" value="1"/>
</dbReference>
<accession>A0AAQ1ZLL6</accession>
<dbReference type="SUPFAM" id="SSF51011">
    <property type="entry name" value="Glycosyl hydrolase domain"/>
    <property type="match status" value="1"/>
</dbReference>
<evidence type="ECO:0000313" key="10">
    <source>
        <dbReference type="EMBL" id="SUB96599.1"/>
    </source>
</evidence>
<gene>
    <name evidence="10" type="primary">abfA</name>
    <name evidence="10" type="ORF">NCTC13063_02363</name>
</gene>
<feature type="signal peptide" evidence="8">
    <location>
        <begin position="1"/>
        <end position="20"/>
    </location>
</feature>
<dbReference type="Gene3D" id="3.20.20.80">
    <property type="entry name" value="Glycosidases"/>
    <property type="match status" value="1"/>
</dbReference>
<dbReference type="EMBL" id="UGTJ01000002">
    <property type="protein sequence ID" value="SUB96599.1"/>
    <property type="molecule type" value="Genomic_DNA"/>
</dbReference>
<keyword evidence="6" id="KW-0119">Carbohydrate metabolism</keyword>
<reference evidence="10 11" key="1">
    <citation type="submission" date="2018-06" db="EMBL/GenBank/DDBJ databases">
        <authorList>
            <consortium name="Pathogen Informatics"/>
            <person name="Doyle S."/>
        </authorList>
    </citation>
    <scope>NUCLEOTIDE SEQUENCE [LARGE SCALE GENOMIC DNA]</scope>
    <source>
        <strain evidence="10 11">NCTC13063</strain>
    </source>
</reference>
<dbReference type="GO" id="GO:0046373">
    <property type="term" value="P:L-arabinose metabolic process"/>
    <property type="evidence" value="ECO:0007669"/>
    <property type="project" value="InterPro"/>
</dbReference>
<dbReference type="Pfam" id="PF22848">
    <property type="entry name" value="ASD1_dom"/>
    <property type="match status" value="1"/>
</dbReference>
<feature type="chain" id="PRO_5042963892" description="non-reducing end alpha-L-arabinofuranosidase" evidence="8">
    <location>
        <begin position="21"/>
        <end position="520"/>
    </location>
</feature>
<dbReference type="Proteomes" id="UP000255283">
    <property type="component" value="Unassembled WGS sequence"/>
</dbReference>
<organism evidence="10 11">
    <name type="scientific">Segatella buccae</name>
    <dbReference type="NCBI Taxonomy" id="28126"/>
    <lineage>
        <taxon>Bacteria</taxon>
        <taxon>Pseudomonadati</taxon>
        <taxon>Bacteroidota</taxon>
        <taxon>Bacteroidia</taxon>
        <taxon>Bacteroidales</taxon>
        <taxon>Prevotellaceae</taxon>
        <taxon>Segatella</taxon>
    </lineage>
</organism>
<dbReference type="RefSeq" id="WP_007411704.1">
    <property type="nucleotide sequence ID" value="NZ_DBFWLE010000019.1"/>
</dbReference>
<protein>
    <recommendedName>
        <fullName evidence="4">non-reducing end alpha-L-arabinofuranosidase</fullName>
        <ecNumber evidence="4">3.2.1.55</ecNumber>
    </recommendedName>
</protein>
<name>A0AAQ1ZLL6_9BACT</name>
<evidence type="ECO:0000256" key="8">
    <source>
        <dbReference type="SAM" id="SignalP"/>
    </source>
</evidence>
<sequence length="520" mass="58578">MKRLITTTLLSAAFALGVNAQDATATIHADKGTQKINKEIYGQFAEHLGTCIYGGLWVGENSPIPNTKGYRNDVFQALKDLHVPVLRWPGGCFADDYHWMDGIGPRDKRPSLRNNNWGGTIEDNSFGTHEFLNLCEMLGCEPYISGNVGSGTVKEMAQWVEYMTSDGDTPMAKLRRQNGREKAWKVKYFGIGNEAWGCGGNMRPEYYSDLFRQYNTYLRNYDDKNRLFRIASGANAGDTNWTKVLMERIGDRMQGVSLHYYAVRDWRKHGSATRFTDGEYYNTLFTSLKMDELVKDHIAVMDKADPKNRVALMVDEWGTWWDEEPGTIRGHLYQQNCMRDAMVAALTLNIFHKYTERVKMANIAQVVNVLQSMILTDTKGTGHMVLTPTYHVFKMYRDFQEATYLPVDLQTAIYPHADGQENIPEVSISAARKADGSIVVALANVMLDKAREVKVSLDGMGAKAVKTATGSILTSKKINDYNDFEHPDVVKPQAFNDAKVKKNTLTVKIPAKSIVVLNLK</sequence>
<dbReference type="InterPro" id="IPR013780">
    <property type="entry name" value="Glyco_hydro_b"/>
</dbReference>
<dbReference type="Pfam" id="PF06964">
    <property type="entry name" value="Alpha-L-AF_C"/>
    <property type="match status" value="1"/>
</dbReference>
<dbReference type="PANTHER" id="PTHR43576">
    <property type="entry name" value="ALPHA-L-ARABINOFURANOSIDASE C-RELATED"/>
    <property type="match status" value="1"/>
</dbReference>
<comment type="caution">
    <text evidence="10">The sequence shown here is derived from an EMBL/GenBank/DDBJ whole genome shotgun (WGS) entry which is preliminary data.</text>
</comment>
<comment type="catalytic activity">
    <reaction evidence="1">
        <text>Hydrolysis of terminal non-reducing alpha-L-arabinofuranoside residues in alpha-L-arabinosides.</text>
        <dbReference type="EC" id="3.2.1.55"/>
    </reaction>
</comment>
<evidence type="ECO:0000256" key="5">
    <source>
        <dbReference type="ARBA" id="ARBA00022801"/>
    </source>
</evidence>
<dbReference type="InterPro" id="IPR010720">
    <property type="entry name" value="Alpha-L-AF_C"/>
</dbReference>
<dbReference type="AlphaFoldDB" id="A0AAQ1ZLL6"/>
<comment type="subunit">
    <text evidence="3">Homohexamer; trimer of dimers.</text>
</comment>
<dbReference type="SMART" id="SM00813">
    <property type="entry name" value="Alpha-L-AF_C"/>
    <property type="match status" value="1"/>
</dbReference>
<proteinExistence type="inferred from homology"/>
<dbReference type="GO" id="GO:0046556">
    <property type="term" value="F:alpha-L-arabinofuranosidase activity"/>
    <property type="evidence" value="ECO:0007669"/>
    <property type="project" value="UniProtKB-EC"/>
</dbReference>
<evidence type="ECO:0000313" key="11">
    <source>
        <dbReference type="Proteomes" id="UP000255283"/>
    </source>
</evidence>
<evidence type="ECO:0000256" key="1">
    <source>
        <dbReference type="ARBA" id="ARBA00001462"/>
    </source>
</evidence>
<evidence type="ECO:0000256" key="7">
    <source>
        <dbReference type="ARBA" id="ARBA00023295"/>
    </source>
</evidence>